<dbReference type="PANTHER" id="PTHR33929">
    <property type="entry name" value="MEMBRANE-ASSOCIATED KINASE REGULATOR 2-RELATED"/>
    <property type="match status" value="1"/>
</dbReference>
<dbReference type="OrthoDB" id="689803at2759"/>
<comment type="caution">
    <text evidence="1">The sequence shown here is derived from an EMBL/GenBank/DDBJ whole genome shotgun (WGS) entry which is preliminary data.</text>
</comment>
<organism evidence="1 2">
    <name type="scientific">Kingdonia uniflora</name>
    <dbReference type="NCBI Taxonomy" id="39325"/>
    <lineage>
        <taxon>Eukaryota</taxon>
        <taxon>Viridiplantae</taxon>
        <taxon>Streptophyta</taxon>
        <taxon>Embryophyta</taxon>
        <taxon>Tracheophyta</taxon>
        <taxon>Spermatophyta</taxon>
        <taxon>Magnoliopsida</taxon>
        <taxon>Ranunculales</taxon>
        <taxon>Circaeasteraceae</taxon>
        <taxon>Kingdonia</taxon>
    </lineage>
</organism>
<evidence type="ECO:0000313" key="1">
    <source>
        <dbReference type="EMBL" id="KAF6162130.1"/>
    </source>
</evidence>
<gene>
    <name evidence="1" type="ORF">GIB67_008259</name>
</gene>
<dbReference type="EMBL" id="JACGCM010001055">
    <property type="protein sequence ID" value="KAF6162130.1"/>
    <property type="molecule type" value="Genomic_DNA"/>
</dbReference>
<keyword evidence="2" id="KW-1185">Reference proteome</keyword>
<dbReference type="AlphaFoldDB" id="A0A7J7N544"/>
<dbReference type="InterPro" id="IPR039619">
    <property type="entry name" value="MAKR2/5"/>
</dbReference>
<sequence>MEAFSVSLLRYWRANTGTGAKISSTISERVVDDEDNGPFFDMDFAPFDYDTISLSQSESAQSTPTSSFPKSPAKFRVFMFGFIFSKSKSNKEGNVISVEDEVQIGSLFTRSNSAKDTKVGKDLVFQKYLKMIRPLSIKVSKTNGEKSKSRFFREFETTPVSVSSPMKETPSKIQTFPSGFRRVCKNLGKSRSGSAIVTPVVQNQAMKRVDSVTQQEDVIQSAILHCKRSFNLSPESDSSLLTRSMSDPSHQKLFSRSCSLKS</sequence>
<reference evidence="1 2" key="1">
    <citation type="journal article" date="2020" name="IScience">
        <title>Genome Sequencing of the Endangered Kingdonia uniflora (Circaeasteraceae, Ranunculales) Reveals Potential Mechanisms of Evolutionary Specialization.</title>
        <authorList>
            <person name="Sun Y."/>
            <person name="Deng T."/>
            <person name="Zhang A."/>
            <person name="Moore M.J."/>
            <person name="Landis J.B."/>
            <person name="Lin N."/>
            <person name="Zhang H."/>
            <person name="Zhang X."/>
            <person name="Huang J."/>
            <person name="Zhang X."/>
            <person name="Sun H."/>
            <person name="Wang H."/>
        </authorList>
    </citation>
    <scope>NUCLEOTIDE SEQUENCE [LARGE SCALE GENOMIC DNA]</scope>
    <source>
        <strain evidence="1">TB1705</strain>
        <tissue evidence="1">Leaf</tissue>
    </source>
</reference>
<protein>
    <recommendedName>
        <fullName evidence="3">Membrane-associated kinase regulator 5</fullName>
    </recommendedName>
</protein>
<dbReference type="GO" id="GO:0005886">
    <property type="term" value="C:plasma membrane"/>
    <property type="evidence" value="ECO:0007669"/>
    <property type="project" value="InterPro"/>
</dbReference>
<evidence type="ECO:0008006" key="3">
    <source>
        <dbReference type="Google" id="ProtNLM"/>
    </source>
</evidence>
<proteinExistence type="predicted"/>
<dbReference type="Proteomes" id="UP000541444">
    <property type="component" value="Unassembled WGS sequence"/>
</dbReference>
<name>A0A7J7N544_9MAGN</name>
<evidence type="ECO:0000313" key="2">
    <source>
        <dbReference type="Proteomes" id="UP000541444"/>
    </source>
</evidence>
<accession>A0A7J7N544</accession>
<dbReference type="PANTHER" id="PTHR33929:SF1">
    <property type="entry name" value="MEMBRANE-ASSOCIATED KINASE REGULATOR 2-RELATED"/>
    <property type="match status" value="1"/>
</dbReference>